<dbReference type="Proteomes" id="UP000006038">
    <property type="component" value="Chromosome 3"/>
</dbReference>
<dbReference type="Gramene" id="OB03G39230.1">
    <property type="protein sequence ID" value="OB03G39230.1"/>
    <property type="gene ID" value="OB03G39230"/>
</dbReference>
<proteinExistence type="predicted"/>
<sequence length="59" mass="6796">IDKSQRKGHAFLPYYFHDSSSIGFQASLSPWSIGKQLDQAKSKHYRVMLGYSLRPKIQP</sequence>
<evidence type="ECO:0000313" key="2">
    <source>
        <dbReference type="Proteomes" id="UP000006038"/>
    </source>
</evidence>
<reference evidence="1" key="2">
    <citation type="submission" date="2013-04" db="UniProtKB">
        <authorList>
            <consortium name="EnsemblPlants"/>
        </authorList>
    </citation>
    <scope>IDENTIFICATION</scope>
</reference>
<accession>J3LS97</accession>
<protein>
    <submittedName>
        <fullName evidence="1">Uncharacterized protein</fullName>
    </submittedName>
</protein>
<dbReference type="HOGENOM" id="CLU_2967957_0_0_1"/>
<evidence type="ECO:0000313" key="1">
    <source>
        <dbReference type="EnsemblPlants" id="OB03G39230.1"/>
    </source>
</evidence>
<keyword evidence="2" id="KW-1185">Reference proteome</keyword>
<name>J3LS97_ORYBR</name>
<organism evidence="1">
    <name type="scientific">Oryza brachyantha</name>
    <name type="common">malo sina</name>
    <dbReference type="NCBI Taxonomy" id="4533"/>
    <lineage>
        <taxon>Eukaryota</taxon>
        <taxon>Viridiplantae</taxon>
        <taxon>Streptophyta</taxon>
        <taxon>Embryophyta</taxon>
        <taxon>Tracheophyta</taxon>
        <taxon>Spermatophyta</taxon>
        <taxon>Magnoliopsida</taxon>
        <taxon>Liliopsida</taxon>
        <taxon>Poales</taxon>
        <taxon>Poaceae</taxon>
        <taxon>BOP clade</taxon>
        <taxon>Oryzoideae</taxon>
        <taxon>Oryzeae</taxon>
        <taxon>Oryzinae</taxon>
        <taxon>Oryza</taxon>
    </lineage>
</organism>
<dbReference type="EnsemblPlants" id="OB03G39230.1">
    <property type="protein sequence ID" value="OB03G39230.1"/>
    <property type="gene ID" value="OB03G39230"/>
</dbReference>
<reference evidence="1" key="1">
    <citation type="journal article" date="2013" name="Nat. Commun.">
        <title>Whole-genome sequencing of Oryza brachyantha reveals mechanisms underlying Oryza genome evolution.</title>
        <authorList>
            <person name="Chen J."/>
            <person name="Huang Q."/>
            <person name="Gao D."/>
            <person name="Wang J."/>
            <person name="Lang Y."/>
            <person name="Liu T."/>
            <person name="Li B."/>
            <person name="Bai Z."/>
            <person name="Luis Goicoechea J."/>
            <person name="Liang C."/>
            <person name="Chen C."/>
            <person name="Zhang W."/>
            <person name="Sun S."/>
            <person name="Liao Y."/>
            <person name="Zhang X."/>
            <person name="Yang L."/>
            <person name="Song C."/>
            <person name="Wang M."/>
            <person name="Shi J."/>
            <person name="Liu G."/>
            <person name="Liu J."/>
            <person name="Zhou H."/>
            <person name="Zhou W."/>
            <person name="Yu Q."/>
            <person name="An N."/>
            <person name="Chen Y."/>
            <person name="Cai Q."/>
            <person name="Wang B."/>
            <person name="Liu B."/>
            <person name="Min J."/>
            <person name="Huang Y."/>
            <person name="Wu H."/>
            <person name="Li Z."/>
            <person name="Zhang Y."/>
            <person name="Yin Y."/>
            <person name="Song W."/>
            <person name="Jiang J."/>
            <person name="Jackson S.A."/>
            <person name="Wing R.A."/>
            <person name="Wang J."/>
            <person name="Chen M."/>
        </authorList>
    </citation>
    <scope>NUCLEOTIDE SEQUENCE [LARGE SCALE GENOMIC DNA]</scope>
    <source>
        <strain evidence="1">cv. IRGC 101232</strain>
    </source>
</reference>
<dbReference type="AlphaFoldDB" id="J3LS97"/>